<keyword evidence="1" id="KW-0732">Signal</keyword>
<accession>B3EM64</accession>
<dbReference type="eggNOG" id="COG1555">
    <property type="taxonomic scope" value="Bacteria"/>
</dbReference>
<name>B3EM64_CHLPB</name>
<dbReference type="SUPFAM" id="SSF47781">
    <property type="entry name" value="RuvA domain 2-like"/>
    <property type="match status" value="1"/>
</dbReference>
<dbReference type="STRING" id="331678.Cphamn1_0478"/>
<dbReference type="OrthoDB" id="9766750at2"/>
<organism evidence="2">
    <name type="scientific">Chlorobium phaeobacteroides (strain BS1)</name>
    <dbReference type="NCBI Taxonomy" id="331678"/>
    <lineage>
        <taxon>Bacteria</taxon>
        <taxon>Pseudomonadati</taxon>
        <taxon>Chlorobiota</taxon>
        <taxon>Chlorobiia</taxon>
        <taxon>Chlorobiales</taxon>
        <taxon>Chlorobiaceae</taxon>
        <taxon>Chlorobium/Pelodictyon group</taxon>
        <taxon>Chlorobium</taxon>
    </lineage>
</organism>
<sequence length="656" mass="73570">MRATIFLAAFLHLFIFQSLPVFADDDLEALFDQSDMPGDIEQLLLELQELKQRKIPVNSATEEDLLLIPFLSNDDARRIIEYREKNGPLTSVGQLAGVIGSDLARRISLFLSFESPRLIVPEKAVPFSGNWYGRYFSESPERSGILSGKYGGESYKLYNRLQVVNGGISVNGVMENDVGEPDIDDFTSLSVAYDGSGSFERLIAGNYTVNFGQGLLFGQSRYLSKGVDPLGVKLSGRRLKAYASSAENGFMQGAATTLNPDPFRLTAFYSSNLIDASVEDGTVTTIRTSGYHRTESEIEHKDNVTEQAGGVNILYTLDSGPVNGTVGGTWARYRYSMPLDDIEGSGEWLDMGGVEADLLIGKVNVFAEAAVTGKDPRLSWISGMRFPLTDDIRTVLVVRDYHNRYFSPFAGAFAERADDASNEEGYYIGLEAKILKNLRLGAYYDIFRFPELSSRYRLPSTGDEAKIFLTWKQSPVLTTELLLQNQYKEEAKKLEDGSGREYYQPVPFRSNRARLGLIGKVSRWLTLKTRGEIKFVDGEYPDGDDHSEGWLIYQQATIRKDPVTFKARYTRFFTDDFDSAIYVYEDDLPLVFTLKSYYGEGQAAFAVVSLDLLKNFKLSARYGKTWYDDREVYSSGNDKRETNAPASYHLGCALRF</sequence>
<dbReference type="Pfam" id="PF12836">
    <property type="entry name" value="HHH_3"/>
    <property type="match status" value="1"/>
</dbReference>
<gene>
    <name evidence="2" type="ordered locus">Cphamn1_0478</name>
</gene>
<dbReference type="KEGG" id="cpb:Cphamn1_0478"/>
<feature type="signal peptide" evidence="1">
    <location>
        <begin position="1"/>
        <end position="23"/>
    </location>
</feature>
<proteinExistence type="predicted"/>
<dbReference type="InterPro" id="IPR010994">
    <property type="entry name" value="RuvA_2-like"/>
</dbReference>
<dbReference type="AlphaFoldDB" id="B3EM64"/>
<evidence type="ECO:0000256" key="1">
    <source>
        <dbReference type="SAM" id="SignalP"/>
    </source>
</evidence>
<evidence type="ECO:0008006" key="3">
    <source>
        <dbReference type="Google" id="ProtNLM"/>
    </source>
</evidence>
<dbReference type="HOGENOM" id="CLU_024854_0_0_10"/>
<dbReference type="EMBL" id="CP001101">
    <property type="protein sequence ID" value="ACE03442.1"/>
    <property type="molecule type" value="Genomic_DNA"/>
</dbReference>
<protein>
    <recommendedName>
        <fullName evidence="3">Helix-hairpin-helix domain-containing protein</fullName>
    </recommendedName>
</protein>
<reference evidence="2" key="1">
    <citation type="submission" date="2008-06" db="EMBL/GenBank/DDBJ databases">
        <title>Complete sequence of Chlorobium phaeobacteroides BS1.</title>
        <authorList>
            <consortium name="US DOE Joint Genome Institute"/>
            <person name="Lucas S."/>
            <person name="Copeland A."/>
            <person name="Lapidus A."/>
            <person name="Glavina del Rio T."/>
            <person name="Dalin E."/>
            <person name="Tice H."/>
            <person name="Bruce D."/>
            <person name="Goodwin L."/>
            <person name="Pitluck S."/>
            <person name="Schmutz J."/>
            <person name="Larimer F."/>
            <person name="Land M."/>
            <person name="Hauser L."/>
            <person name="Kyrpides N."/>
            <person name="Ovchinnikova G."/>
            <person name="Li T."/>
            <person name="Liu Z."/>
            <person name="Zhao F."/>
            <person name="Overmann J."/>
            <person name="Bryant D.A."/>
            <person name="Richardson P."/>
        </authorList>
    </citation>
    <scope>NUCLEOTIDE SEQUENCE [LARGE SCALE GENOMIC DNA]</scope>
    <source>
        <strain evidence="2">BS1</strain>
    </source>
</reference>
<evidence type="ECO:0000313" key="2">
    <source>
        <dbReference type="EMBL" id="ACE03442.1"/>
    </source>
</evidence>
<feature type="chain" id="PRO_5002787891" description="Helix-hairpin-helix domain-containing protein" evidence="1">
    <location>
        <begin position="24"/>
        <end position="656"/>
    </location>
</feature>
<dbReference type="Gene3D" id="1.10.150.280">
    <property type="entry name" value="AF1531-like domain"/>
    <property type="match status" value="1"/>
</dbReference>